<name>A0A6G1DX48_9ORYZ</name>
<accession>A0A6G1DX48</accession>
<protein>
    <submittedName>
        <fullName evidence="1">Uncharacterized protein</fullName>
    </submittedName>
</protein>
<evidence type="ECO:0000313" key="2">
    <source>
        <dbReference type="Proteomes" id="UP000479710"/>
    </source>
</evidence>
<comment type="caution">
    <text evidence="1">The sequence shown here is derived from an EMBL/GenBank/DDBJ whole genome shotgun (WGS) entry which is preliminary data.</text>
</comment>
<dbReference type="Proteomes" id="UP000479710">
    <property type="component" value="Unassembled WGS sequence"/>
</dbReference>
<reference evidence="1 2" key="1">
    <citation type="submission" date="2019-11" db="EMBL/GenBank/DDBJ databases">
        <title>Whole genome sequence of Oryza granulata.</title>
        <authorList>
            <person name="Li W."/>
        </authorList>
    </citation>
    <scope>NUCLEOTIDE SEQUENCE [LARGE SCALE GENOMIC DNA]</scope>
    <source>
        <strain evidence="2">cv. Menghai</strain>
        <tissue evidence="1">Leaf</tissue>
    </source>
</reference>
<organism evidence="1 2">
    <name type="scientific">Oryza meyeriana var. granulata</name>
    <dbReference type="NCBI Taxonomy" id="110450"/>
    <lineage>
        <taxon>Eukaryota</taxon>
        <taxon>Viridiplantae</taxon>
        <taxon>Streptophyta</taxon>
        <taxon>Embryophyta</taxon>
        <taxon>Tracheophyta</taxon>
        <taxon>Spermatophyta</taxon>
        <taxon>Magnoliopsida</taxon>
        <taxon>Liliopsida</taxon>
        <taxon>Poales</taxon>
        <taxon>Poaceae</taxon>
        <taxon>BOP clade</taxon>
        <taxon>Oryzoideae</taxon>
        <taxon>Oryzeae</taxon>
        <taxon>Oryzinae</taxon>
        <taxon>Oryza</taxon>
        <taxon>Oryza meyeriana</taxon>
    </lineage>
</organism>
<keyword evidence="2" id="KW-1185">Reference proteome</keyword>
<gene>
    <name evidence="1" type="ORF">E2562_016337</name>
</gene>
<dbReference type="EMBL" id="SPHZ02000005">
    <property type="protein sequence ID" value="KAF0917037.1"/>
    <property type="molecule type" value="Genomic_DNA"/>
</dbReference>
<sequence length="59" mass="5929">MDGSIHGGSHAACCSCSLDATTTSNIMKVSSSSEMRGTGSLPGHHIHAGLAAGHCMQQC</sequence>
<dbReference type="AlphaFoldDB" id="A0A6G1DX48"/>
<proteinExistence type="predicted"/>
<evidence type="ECO:0000313" key="1">
    <source>
        <dbReference type="EMBL" id="KAF0917037.1"/>
    </source>
</evidence>